<dbReference type="Gene3D" id="3.30.200.20">
    <property type="entry name" value="Phosphorylase Kinase, domain 1"/>
    <property type="match status" value="1"/>
</dbReference>
<feature type="compositionally biased region" description="Low complexity" evidence="1">
    <location>
        <begin position="916"/>
        <end position="929"/>
    </location>
</feature>
<dbReference type="PRINTS" id="PR00109">
    <property type="entry name" value="TYRKINASE"/>
</dbReference>
<proteinExistence type="predicted"/>
<dbReference type="SMART" id="SM00220">
    <property type="entry name" value="S_TKc"/>
    <property type="match status" value="1"/>
</dbReference>
<keyword evidence="2" id="KW-0472">Membrane</keyword>
<protein>
    <submittedName>
        <fullName evidence="5">Aste57867_8606 protein</fullName>
    </submittedName>
</protein>
<dbReference type="GO" id="GO:0004674">
    <property type="term" value="F:protein serine/threonine kinase activity"/>
    <property type="evidence" value="ECO:0007669"/>
    <property type="project" value="TreeGrafter"/>
</dbReference>
<keyword evidence="2" id="KW-1133">Transmembrane helix</keyword>
<feature type="compositionally biased region" description="Polar residues" evidence="1">
    <location>
        <begin position="935"/>
        <end position="946"/>
    </location>
</feature>
<feature type="transmembrane region" description="Helical" evidence="2">
    <location>
        <begin position="998"/>
        <end position="1017"/>
    </location>
</feature>
<reference evidence="5 6" key="1">
    <citation type="submission" date="2019-03" db="EMBL/GenBank/DDBJ databases">
        <authorList>
            <person name="Gaulin E."/>
            <person name="Dumas B."/>
        </authorList>
    </citation>
    <scope>NUCLEOTIDE SEQUENCE [LARGE SCALE GENOMIC DNA]</scope>
    <source>
        <strain evidence="5">CBS 568.67</strain>
    </source>
</reference>
<evidence type="ECO:0000313" key="6">
    <source>
        <dbReference type="Proteomes" id="UP000332933"/>
    </source>
</evidence>
<feature type="region of interest" description="Disordered" evidence="1">
    <location>
        <begin position="806"/>
        <end position="965"/>
    </location>
</feature>
<dbReference type="PROSITE" id="PS00108">
    <property type="entry name" value="PROTEIN_KINASE_ST"/>
    <property type="match status" value="1"/>
</dbReference>
<accession>A0A485KKU6</accession>
<dbReference type="SUPFAM" id="SSF49695">
    <property type="entry name" value="gamma-Crystallin-like"/>
    <property type="match status" value="1"/>
</dbReference>
<evidence type="ECO:0000313" key="4">
    <source>
        <dbReference type="EMBL" id="KAF0700886.1"/>
    </source>
</evidence>
<dbReference type="EMBL" id="CAADRA010005129">
    <property type="protein sequence ID" value="VFT85492.1"/>
    <property type="molecule type" value="Genomic_DNA"/>
</dbReference>
<feature type="transmembrane region" description="Helical" evidence="2">
    <location>
        <begin position="973"/>
        <end position="992"/>
    </location>
</feature>
<keyword evidence="6" id="KW-1185">Reference proteome</keyword>
<name>A0A485KKU6_9STRA</name>
<dbReference type="Pfam" id="PF07714">
    <property type="entry name" value="PK_Tyr_Ser-Thr"/>
    <property type="match status" value="1"/>
</dbReference>
<dbReference type="PANTHER" id="PTHR44329">
    <property type="entry name" value="SERINE/THREONINE-PROTEIN KINASE TNNI3K-RELATED"/>
    <property type="match status" value="1"/>
</dbReference>
<dbReference type="OrthoDB" id="83465at2759"/>
<dbReference type="InterPro" id="IPR001245">
    <property type="entry name" value="Ser-Thr/Tyr_kinase_cat_dom"/>
</dbReference>
<dbReference type="InterPro" id="IPR011024">
    <property type="entry name" value="G_crystallin-like"/>
</dbReference>
<dbReference type="InterPro" id="IPR011009">
    <property type="entry name" value="Kinase-like_dom_sf"/>
</dbReference>
<dbReference type="InterPro" id="IPR000719">
    <property type="entry name" value="Prot_kinase_dom"/>
</dbReference>
<feature type="transmembrane region" description="Helical" evidence="2">
    <location>
        <begin position="28"/>
        <end position="49"/>
    </location>
</feature>
<feature type="compositionally biased region" description="Low complexity" evidence="1">
    <location>
        <begin position="889"/>
        <end position="900"/>
    </location>
</feature>
<dbReference type="Gene3D" id="1.10.510.10">
    <property type="entry name" value="Transferase(Phosphotransferase) domain 1"/>
    <property type="match status" value="1"/>
</dbReference>
<gene>
    <name evidence="5" type="primary">Aste57867_8606</name>
    <name evidence="4" type="ORF">As57867_008572</name>
    <name evidence="5" type="ORF">ASTE57867_8606</name>
</gene>
<dbReference type="InterPro" id="IPR008271">
    <property type="entry name" value="Ser/Thr_kinase_AS"/>
</dbReference>
<keyword evidence="2" id="KW-0812">Transmembrane</keyword>
<dbReference type="EMBL" id="VJMH01005108">
    <property type="protein sequence ID" value="KAF0700886.1"/>
    <property type="molecule type" value="Genomic_DNA"/>
</dbReference>
<feature type="domain" description="Protein kinase" evidence="3">
    <location>
        <begin position="1034"/>
        <end position="1301"/>
    </location>
</feature>
<evidence type="ECO:0000259" key="3">
    <source>
        <dbReference type="PROSITE" id="PS50011"/>
    </source>
</evidence>
<reference evidence="4" key="2">
    <citation type="submission" date="2019-06" db="EMBL/GenBank/DDBJ databases">
        <title>Genomics analysis of Aphanomyces spp. identifies a new class of oomycete effector associated with host adaptation.</title>
        <authorList>
            <person name="Gaulin E."/>
        </authorList>
    </citation>
    <scope>NUCLEOTIDE SEQUENCE</scope>
    <source>
        <strain evidence="4">CBS 578.67</strain>
    </source>
</reference>
<evidence type="ECO:0000256" key="2">
    <source>
        <dbReference type="SAM" id="Phobius"/>
    </source>
</evidence>
<dbReference type="InterPro" id="IPR051681">
    <property type="entry name" value="Ser/Thr_Kinases-Pseudokinases"/>
</dbReference>
<dbReference type="PANTHER" id="PTHR44329:SF214">
    <property type="entry name" value="PROTEIN KINASE DOMAIN-CONTAINING PROTEIN"/>
    <property type="match status" value="1"/>
</dbReference>
<dbReference type="PROSITE" id="PS50011">
    <property type="entry name" value="PROTEIN_KINASE_DOM"/>
    <property type="match status" value="1"/>
</dbReference>
<evidence type="ECO:0000313" key="5">
    <source>
        <dbReference type="EMBL" id="VFT85492.1"/>
    </source>
</evidence>
<dbReference type="Proteomes" id="UP000332933">
    <property type="component" value="Unassembled WGS sequence"/>
</dbReference>
<feature type="compositionally biased region" description="Polar residues" evidence="1">
    <location>
        <begin position="862"/>
        <end position="883"/>
    </location>
</feature>
<evidence type="ECO:0000256" key="1">
    <source>
        <dbReference type="SAM" id="MobiDB-lite"/>
    </source>
</evidence>
<dbReference type="SUPFAM" id="SSF56112">
    <property type="entry name" value="Protein kinase-like (PK-like)"/>
    <property type="match status" value="1"/>
</dbReference>
<feature type="compositionally biased region" description="Low complexity" evidence="1">
    <location>
        <begin position="814"/>
        <end position="839"/>
    </location>
</feature>
<dbReference type="GO" id="GO:0005524">
    <property type="term" value="F:ATP binding"/>
    <property type="evidence" value="ECO:0007669"/>
    <property type="project" value="InterPro"/>
</dbReference>
<sequence length="1301" mass="143356">MCNHRCCHAHYVTLVRLPPSSSTNNPHAVMVLSWLALLMPLVLLSSVCLGSLDDTLVTLYAGPNRNGAESTYPLNAAVEDFQGPLGSALIPLDTVNPPYSPLLLVYTDRHWTGNRTVVSGRTDVDFSHLGVRSLRVVAYNDSFATVNLIGTTSGSFELAVDSEVRDFNDTITYVEFSSSTTGLVLQLFPQPQLRGEPMEFFATPFWQHGDLTNIVVRSIAVVGYERTMGVVDMYTEVQRPPKRFHVGDIENDFQTNNTDASVHILRPDIALVVFPRPGRQGTPTYVVQNELWTQELAALTTARSFQILSRETLEASVRPTAKLAVVVWIQQWTNGKYLGNILTYELLGVGDTIANASFPMYIAKLDIPHGLQVQAFRQPNFEGPPIVWSTPQEAPFVLSLRVASQDTPPDVTTKSVVTFYPLVNGQRCEKAVLYVGAGDTVTSVLYLKALFFDGFEVMDVPTGLVLWGYPEPSLGGPPVKFTPQFYWHKTMTTELLTAMRQMQSFQVTTAEGGATPAIDPPLTVLCHRRNMAGNRFHIGGEYPMVQPGLCLSFDVPPGVALVLYDRHWHLGQSYVWNLTHNASVLTEWSSRVRSLQVVRRRDIAATVQTLPQATFEGTHTVQFSYSESESYDISVGASVPAIGVWERPQLVVYPPEGLVLVGYTEYNFQGRQNLYTTASPYKPYKSPPFKSYEIVRQVNSQLDTPILPPRTTTVALVGCYTLDFGFDTTPIYLAAGDRIPTLIFPWNNHIANCTVPLGLVVVAFGQPNFQGQCESWTTNASVRDYVMEVRSLQVWNTSLWTACPTQTTSSLPVTSTSRPSITTMMTTTTTTLSPRTTRPTQPPREDEVTDDVTPSDRPRSTIMVTANPTPSLTTSGLSATPQVSGDDGTNATSTNNSTQTRGDIVPIRSTTDPRINKTTPTAHNTTTNNQGPLHGNTQGPLPQNDQEPLPDSPPTTPRSTTPLRNRISTKSTAWLFVGCAGGIVLLVVMAMAVERSRLPNVAVAASVAIAAVDYSLVDWRDLDLLRLHSPPLALEVELVSGAGTFSRIYRTTLLDQAVVVKTLPTETPTPTQVQAFIDEIQFMGQLKSPFIVLLEGAAWTNPTDLQAVMEYMDMGDLRSHLASTTPSTFDWNAKLACAQSIAEGLFYLHSQNLIHRDVKSRNILLDSVKGTKLADFGSSKEVVYGDTMTAAVGTFRWMAPEMLLFQGYSNAVDIFSFGVVLSELDTHALPYADVVGDIDGRELSDEAMARRVIHEGLRPSLRKDCPDWYRKLALQCMDASPEERPSAFQLMVTLRGRTVRT</sequence>
<organism evidence="5 6">
    <name type="scientific">Aphanomyces stellatus</name>
    <dbReference type="NCBI Taxonomy" id="120398"/>
    <lineage>
        <taxon>Eukaryota</taxon>
        <taxon>Sar</taxon>
        <taxon>Stramenopiles</taxon>
        <taxon>Oomycota</taxon>
        <taxon>Saprolegniomycetes</taxon>
        <taxon>Saprolegniales</taxon>
        <taxon>Verrucalvaceae</taxon>
        <taxon>Aphanomyces</taxon>
    </lineage>
</organism>